<dbReference type="AlphaFoldDB" id="I6QQC8"/>
<dbReference type="SMART" id="SM00418">
    <property type="entry name" value="HTH_ARSR"/>
    <property type="match status" value="1"/>
</dbReference>
<protein>
    <submittedName>
        <fullName evidence="5">Transcriptional regulator, ArsR family</fullName>
    </submittedName>
</protein>
<dbReference type="GO" id="GO:0003700">
    <property type="term" value="F:DNA-binding transcription factor activity"/>
    <property type="evidence" value="ECO:0007669"/>
    <property type="project" value="InterPro"/>
</dbReference>
<evidence type="ECO:0000256" key="1">
    <source>
        <dbReference type="ARBA" id="ARBA00023015"/>
    </source>
</evidence>
<dbReference type="InterPro" id="IPR051011">
    <property type="entry name" value="Metal_resp_trans_reg"/>
</dbReference>
<evidence type="ECO:0000313" key="5">
    <source>
        <dbReference type="EMBL" id="AFM38842.1"/>
    </source>
</evidence>
<reference evidence="5" key="1">
    <citation type="submission" date="2012-01" db="EMBL/GenBank/DDBJ databases">
        <authorList>
            <person name="Wang G."/>
        </authorList>
    </citation>
    <scope>NUCLEOTIDE SEQUENCE</scope>
    <source>
        <strain evidence="5">GW4</strain>
    </source>
</reference>
<dbReference type="PANTHER" id="PTHR43132">
    <property type="entry name" value="ARSENICAL RESISTANCE OPERON REPRESSOR ARSR-RELATED"/>
    <property type="match status" value="1"/>
</dbReference>
<dbReference type="NCBIfam" id="NF033788">
    <property type="entry name" value="HTH_metalloreg"/>
    <property type="match status" value="1"/>
</dbReference>
<dbReference type="PRINTS" id="PR00778">
    <property type="entry name" value="HTHARSR"/>
</dbReference>
<evidence type="ECO:0000256" key="2">
    <source>
        <dbReference type="ARBA" id="ARBA00023125"/>
    </source>
</evidence>
<dbReference type="InterPro" id="IPR001845">
    <property type="entry name" value="HTH_ArsR_DNA-bd_dom"/>
</dbReference>
<dbReference type="RefSeq" id="WP_020810057.1">
    <property type="nucleotide sequence ID" value="NZ_AWGV01000452.1"/>
</dbReference>
<organism evidence="5">
    <name type="scientific">Agrobacterium tumefaciens GW4</name>
    <dbReference type="NCBI Taxonomy" id="1315272"/>
    <lineage>
        <taxon>Bacteria</taxon>
        <taxon>Pseudomonadati</taxon>
        <taxon>Pseudomonadota</taxon>
        <taxon>Alphaproteobacteria</taxon>
        <taxon>Hyphomicrobiales</taxon>
        <taxon>Rhizobiaceae</taxon>
        <taxon>Rhizobium/Agrobacterium group</taxon>
        <taxon>Agrobacterium</taxon>
        <taxon>Agrobacterium tumefaciens complex</taxon>
    </lineage>
</organism>
<accession>I6QQC8</accession>
<feature type="domain" description="HTH arsR-type" evidence="4">
    <location>
        <begin position="1"/>
        <end position="95"/>
    </location>
</feature>
<sequence length="119" mass="12699">MIEQQILDAFSALSQQTRLRVVRKLVTAGPAGLASGAIADAVNVSPSNISFHLKELEHAGLIAARREARSIVYSANFEALRLLARFMMENCCAGGKIECSPQPSAGQVQESAATTIRIS</sequence>
<dbReference type="Pfam" id="PF12840">
    <property type="entry name" value="HTH_20"/>
    <property type="match status" value="1"/>
</dbReference>
<dbReference type="EMBL" id="JQ423942">
    <property type="protein sequence ID" value="AFM38842.1"/>
    <property type="molecule type" value="Genomic_DNA"/>
</dbReference>
<evidence type="ECO:0000256" key="3">
    <source>
        <dbReference type="ARBA" id="ARBA00023163"/>
    </source>
</evidence>
<dbReference type="PANTHER" id="PTHR43132:SF2">
    <property type="entry name" value="ARSENICAL RESISTANCE OPERON REPRESSOR ARSR-RELATED"/>
    <property type="match status" value="1"/>
</dbReference>
<evidence type="ECO:0000259" key="4">
    <source>
        <dbReference type="PROSITE" id="PS50987"/>
    </source>
</evidence>
<keyword evidence="1" id="KW-0805">Transcription regulation</keyword>
<dbReference type="CDD" id="cd00090">
    <property type="entry name" value="HTH_ARSR"/>
    <property type="match status" value="1"/>
</dbReference>
<dbReference type="GO" id="GO:0003677">
    <property type="term" value="F:DNA binding"/>
    <property type="evidence" value="ECO:0007669"/>
    <property type="project" value="UniProtKB-KW"/>
</dbReference>
<keyword evidence="2" id="KW-0238">DNA-binding</keyword>
<proteinExistence type="predicted"/>
<keyword evidence="3" id="KW-0804">Transcription</keyword>
<name>I6QQC8_AGRTU</name>
<dbReference type="PROSITE" id="PS50987">
    <property type="entry name" value="HTH_ARSR_2"/>
    <property type="match status" value="1"/>
</dbReference>
<dbReference type="Gene3D" id="1.10.10.10">
    <property type="entry name" value="Winged helix-like DNA-binding domain superfamily/Winged helix DNA-binding domain"/>
    <property type="match status" value="1"/>
</dbReference>
<dbReference type="SUPFAM" id="SSF46785">
    <property type="entry name" value="Winged helix' DNA-binding domain"/>
    <property type="match status" value="1"/>
</dbReference>
<dbReference type="InterPro" id="IPR036390">
    <property type="entry name" value="WH_DNA-bd_sf"/>
</dbReference>
<dbReference type="InterPro" id="IPR011991">
    <property type="entry name" value="ArsR-like_HTH"/>
</dbReference>
<dbReference type="InterPro" id="IPR036388">
    <property type="entry name" value="WH-like_DNA-bd_sf"/>
</dbReference>